<dbReference type="GeneID" id="108950073"/>
<reference evidence="1" key="4">
    <citation type="submission" date="2025-09" db="UniProtKB">
        <authorList>
            <consortium name="Ensembl"/>
        </authorList>
    </citation>
    <scope>IDENTIFICATION</scope>
</reference>
<keyword evidence="2" id="KW-1185">Reference proteome</keyword>
<reference evidence="1" key="2">
    <citation type="journal article" date="2008" name="Genome Biol.">
        <title>Improved genome assembly and evidence-based global gene model set for the chordate Ciona intestinalis: new insight into intron and operon populations.</title>
        <authorList>
            <person name="Satou Y."/>
            <person name="Mineta K."/>
            <person name="Ogasawara M."/>
            <person name="Sasakura Y."/>
            <person name="Shoguchi E."/>
            <person name="Ueno K."/>
            <person name="Yamada L."/>
            <person name="Matsumoto J."/>
            <person name="Wasserscheid J."/>
            <person name="Dewar K."/>
            <person name="Wiley G.B."/>
            <person name="Macmil S.L."/>
            <person name="Roe B.A."/>
            <person name="Zeller R.W."/>
            <person name="Hastings K.E."/>
            <person name="Lemaire P."/>
            <person name="Lindquist E."/>
            <person name="Endo T."/>
            <person name="Hotta K."/>
            <person name="Inaba K."/>
        </authorList>
    </citation>
    <scope>NUCLEOTIDE SEQUENCE [LARGE SCALE GENOMIC DNA]</scope>
    <source>
        <strain evidence="1">wild type</strain>
    </source>
</reference>
<dbReference type="KEGG" id="cin:108950073"/>
<sequence>MNDSNYCTIEPLCKGCCCCKAREVSEAENEAILKKLNDILITTRNTDTRAKLIANATIRPQQNIVRKALPDTPKSAKPKFNKLGAIPPPRPPKSAHTLQTCKKTFSVPECKFYAEQLQCVFNFLEEYVVDEYTEQNEKRQCMGALNSVIDALSAQ</sequence>
<protein>
    <submittedName>
        <fullName evidence="1">Uncharacterized LOC108950073</fullName>
    </submittedName>
</protein>
<dbReference type="Proteomes" id="UP000008144">
    <property type="component" value="Chromosome 14"/>
</dbReference>
<organism evidence="1 2">
    <name type="scientific">Ciona intestinalis</name>
    <name type="common">Transparent sea squirt</name>
    <name type="synonym">Ascidia intestinalis</name>
    <dbReference type="NCBI Taxonomy" id="7719"/>
    <lineage>
        <taxon>Eukaryota</taxon>
        <taxon>Metazoa</taxon>
        <taxon>Chordata</taxon>
        <taxon>Tunicata</taxon>
        <taxon>Ascidiacea</taxon>
        <taxon>Phlebobranchia</taxon>
        <taxon>Cionidae</taxon>
        <taxon>Ciona</taxon>
    </lineage>
</organism>
<gene>
    <name evidence="1" type="primary">LOC108950073</name>
</gene>
<accession>A0A1W5BHH2</accession>
<proteinExistence type="predicted"/>
<accession>F6VP21</accession>
<evidence type="ECO:0000313" key="2">
    <source>
        <dbReference type="Proteomes" id="UP000008144"/>
    </source>
</evidence>
<evidence type="ECO:0000313" key="1">
    <source>
        <dbReference type="Ensembl" id="ENSCINP00000026217.2"/>
    </source>
</evidence>
<reference evidence="1" key="3">
    <citation type="submission" date="2025-08" db="UniProtKB">
        <authorList>
            <consortium name="Ensembl"/>
        </authorList>
    </citation>
    <scope>IDENTIFICATION</scope>
</reference>
<dbReference type="EMBL" id="EAAA01001218">
    <property type="status" value="NOT_ANNOTATED_CDS"/>
    <property type="molecule type" value="Genomic_DNA"/>
</dbReference>
<name>F6VP21_CIOIN</name>
<dbReference type="RefSeq" id="XP_018670364.1">
    <property type="nucleotide sequence ID" value="XM_018814819.2"/>
</dbReference>
<dbReference type="HOGENOM" id="CLU_1694866_0_0_1"/>
<dbReference type="Ensembl" id="ENSCINT00000026463.2">
    <property type="protein sequence ID" value="ENSCINP00000026217.2"/>
    <property type="gene ID" value="ENSCING00000014512.2"/>
</dbReference>
<dbReference type="InParanoid" id="F6VP21"/>
<reference evidence="2" key="1">
    <citation type="journal article" date="2002" name="Science">
        <title>The draft genome of Ciona intestinalis: insights into chordate and vertebrate origins.</title>
        <authorList>
            <person name="Dehal P."/>
            <person name="Satou Y."/>
            <person name="Campbell R.K."/>
            <person name="Chapman J."/>
            <person name="Degnan B."/>
            <person name="De Tomaso A."/>
            <person name="Davidson B."/>
            <person name="Di Gregorio A."/>
            <person name="Gelpke M."/>
            <person name="Goodstein D.M."/>
            <person name="Harafuji N."/>
            <person name="Hastings K.E."/>
            <person name="Ho I."/>
            <person name="Hotta K."/>
            <person name="Huang W."/>
            <person name="Kawashima T."/>
            <person name="Lemaire P."/>
            <person name="Martinez D."/>
            <person name="Meinertzhagen I.A."/>
            <person name="Necula S."/>
            <person name="Nonaka M."/>
            <person name="Putnam N."/>
            <person name="Rash S."/>
            <person name="Saiga H."/>
            <person name="Satake M."/>
            <person name="Terry A."/>
            <person name="Yamada L."/>
            <person name="Wang H.G."/>
            <person name="Awazu S."/>
            <person name="Azumi K."/>
            <person name="Boore J."/>
            <person name="Branno M."/>
            <person name="Chin-Bow S."/>
            <person name="DeSantis R."/>
            <person name="Doyle S."/>
            <person name="Francino P."/>
            <person name="Keys D.N."/>
            <person name="Haga S."/>
            <person name="Hayashi H."/>
            <person name="Hino K."/>
            <person name="Imai K.S."/>
            <person name="Inaba K."/>
            <person name="Kano S."/>
            <person name="Kobayashi K."/>
            <person name="Kobayashi M."/>
            <person name="Lee B.I."/>
            <person name="Makabe K.W."/>
            <person name="Manohar C."/>
            <person name="Matassi G."/>
            <person name="Medina M."/>
            <person name="Mochizuki Y."/>
            <person name="Mount S."/>
            <person name="Morishita T."/>
            <person name="Miura S."/>
            <person name="Nakayama A."/>
            <person name="Nishizaka S."/>
            <person name="Nomoto H."/>
            <person name="Ohta F."/>
            <person name="Oishi K."/>
            <person name="Rigoutsos I."/>
            <person name="Sano M."/>
            <person name="Sasaki A."/>
            <person name="Sasakura Y."/>
            <person name="Shoguchi E."/>
            <person name="Shin-i T."/>
            <person name="Spagnuolo A."/>
            <person name="Stainier D."/>
            <person name="Suzuki M.M."/>
            <person name="Tassy O."/>
            <person name="Takatori N."/>
            <person name="Tokuoka M."/>
            <person name="Yagi K."/>
            <person name="Yoshizaki F."/>
            <person name="Wada S."/>
            <person name="Zhang C."/>
            <person name="Hyatt P.D."/>
            <person name="Larimer F."/>
            <person name="Detter C."/>
            <person name="Doggett N."/>
            <person name="Glavina T."/>
            <person name="Hawkins T."/>
            <person name="Richardson P."/>
            <person name="Lucas S."/>
            <person name="Kohara Y."/>
            <person name="Levine M."/>
            <person name="Satoh N."/>
            <person name="Rokhsar D.S."/>
        </authorList>
    </citation>
    <scope>NUCLEOTIDE SEQUENCE [LARGE SCALE GENOMIC DNA]</scope>
</reference>
<dbReference type="AlphaFoldDB" id="F6VP21"/>